<evidence type="ECO:0000256" key="4">
    <source>
        <dbReference type="PIRNR" id="PIRNR015947"/>
    </source>
</evidence>
<comment type="function">
    <text evidence="4">Acts as a regulatory subunit of the 26S proteasome which is involved in the ATP-dependent degradation of ubiquitinated proteins.</text>
</comment>
<organism evidence="8 9">
    <name type="scientific">Kwoniella shivajii</name>
    <dbReference type="NCBI Taxonomy" id="564305"/>
    <lineage>
        <taxon>Eukaryota</taxon>
        <taxon>Fungi</taxon>
        <taxon>Dikarya</taxon>
        <taxon>Basidiomycota</taxon>
        <taxon>Agaricomycotina</taxon>
        <taxon>Tremellomycetes</taxon>
        <taxon>Tremellales</taxon>
        <taxon>Cryptococcaceae</taxon>
        <taxon>Kwoniella</taxon>
    </lineage>
</organism>
<keyword evidence="2" id="KW-0677">Repeat</keyword>
<feature type="domain" description="26S proteasome regulatory subunit RPN2 C-terminal" evidence="6">
    <location>
        <begin position="776"/>
        <end position="900"/>
    </location>
</feature>
<evidence type="ECO:0000256" key="1">
    <source>
        <dbReference type="ARBA" id="ARBA00006308"/>
    </source>
</evidence>
<dbReference type="Pfam" id="PF18004">
    <property type="entry name" value="RPN2_C"/>
    <property type="match status" value="1"/>
</dbReference>
<dbReference type="EMBL" id="CP141891">
    <property type="protein sequence ID" value="WRT70931.1"/>
    <property type="molecule type" value="Genomic_DNA"/>
</dbReference>
<evidence type="ECO:0000256" key="2">
    <source>
        <dbReference type="ARBA" id="ARBA00022737"/>
    </source>
</evidence>
<name>A0ABZ1DA18_9TREE</name>
<feature type="compositionally biased region" description="Low complexity" evidence="5">
    <location>
        <begin position="966"/>
        <end position="978"/>
    </location>
</feature>
<gene>
    <name evidence="8" type="ORF">IL334_007930</name>
</gene>
<dbReference type="Proteomes" id="UP001329825">
    <property type="component" value="Chromosome 11"/>
</dbReference>
<evidence type="ECO:0000256" key="5">
    <source>
        <dbReference type="SAM" id="MobiDB-lite"/>
    </source>
</evidence>
<dbReference type="Gene3D" id="1.25.10.10">
    <property type="entry name" value="Leucine-rich Repeat Variant"/>
    <property type="match status" value="1"/>
</dbReference>
<dbReference type="InterPro" id="IPR040623">
    <property type="entry name" value="RPN2_C"/>
</dbReference>
<evidence type="ECO:0000259" key="6">
    <source>
        <dbReference type="Pfam" id="PF18004"/>
    </source>
</evidence>
<feature type="compositionally biased region" description="Basic and acidic residues" evidence="5">
    <location>
        <begin position="806"/>
        <end position="819"/>
    </location>
</feature>
<evidence type="ECO:0000313" key="8">
    <source>
        <dbReference type="EMBL" id="WRT70931.1"/>
    </source>
</evidence>
<reference evidence="8 9" key="1">
    <citation type="submission" date="2024-01" db="EMBL/GenBank/DDBJ databases">
        <title>Comparative genomics of Cryptococcus and Kwoniella reveals pathogenesis evolution and contrasting modes of karyotype evolution via chromosome fusion or intercentromeric recombination.</title>
        <authorList>
            <person name="Coelho M.A."/>
            <person name="David-Palma M."/>
            <person name="Shea T."/>
            <person name="Bowers K."/>
            <person name="McGinley-Smith S."/>
            <person name="Mohammad A.W."/>
            <person name="Gnirke A."/>
            <person name="Yurkov A.M."/>
            <person name="Nowrousian M."/>
            <person name="Sun S."/>
            <person name="Cuomo C.A."/>
            <person name="Heitman J."/>
        </authorList>
    </citation>
    <scope>NUCLEOTIDE SEQUENCE [LARGE SCALE GENOMIC DNA]</scope>
    <source>
        <strain evidence="8">CBS 11374</strain>
    </source>
</reference>
<dbReference type="Pfam" id="PF13646">
    <property type="entry name" value="HEAT_2"/>
    <property type="match status" value="1"/>
</dbReference>
<dbReference type="SUPFAM" id="SSF48371">
    <property type="entry name" value="ARM repeat"/>
    <property type="match status" value="1"/>
</dbReference>
<proteinExistence type="inferred from homology"/>
<dbReference type="InterPro" id="IPR011989">
    <property type="entry name" value="ARM-like"/>
</dbReference>
<feature type="region of interest" description="Disordered" evidence="5">
    <location>
        <begin position="897"/>
        <end position="919"/>
    </location>
</feature>
<keyword evidence="3 4" id="KW-0647">Proteasome</keyword>
<feature type="domain" description="26S proteasome non-ATPase regulatory subunit 1/RPN2 N-terminal" evidence="7">
    <location>
        <begin position="8"/>
        <end position="335"/>
    </location>
</feature>
<evidence type="ECO:0000259" key="7">
    <source>
        <dbReference type="Pfam" id="PF21505"/>
    </source>
</evidence>
<dbReference type="Pfam" id="PF21505">
    <property type="entry name" value="RPN2_N"/>
    <property type="match status" value="1"/>
</dbReference>
<keyword evidence="9" id="KW-1185">Reference proteome</keyword>
<dbReference type="PIRSF" id="PIRSF015947">
    <property type="entry name" value="26S_Psome_Rpn2"/>
    <property type="match status" value="1"/>
</dbReference>
<dbReference type="GeneID" id="87960060"/>
<sequence length="997" mass="108720">MPVPSVTTSAAGSLTLLEDEDKDVRVYALNHLLVIVGQFWAEMSDKLSYLELLADPMSKELPAESRPQAALLISKIYYYMGYLDEAVEFALKAGTGFEKEKEGEFRQTIIAGCLDRAIEQTSRSEKIDPALSNIVDSVLRSTSGENGKLAMGLALSLRRLDLVEMIYLTSRAPSQPSTSAQGAKSQASRPSHDEGLLRYVLSEVVSGASGNESWSEDFRSNLFNLLLRLFHFNPTPDWNSITTIWAQNYDIDSAGDALIKLINESNHLDAYQIAFDLNEVAPQAFIEGIRKKLSEKDLAPPAENQDESDPKVILDNILRGITSAELFLNFLNKNNKTDMSILKVTKETLEDRYSIYHSAITFTNAFAHCGTVSDKFLRENLDWLGRASNWAKFSTTAALGLIHRGSWVNGVRVVKPYLPGGSAPNKFSEGGALFALGLIYAGRKEFAEEELKKGLGEGMDPIVQHGAALGLGVSAIATADEEIYEQIRTILFGDNATAGEAAGYAMGLVMLGTGSEKALEEMLSYARETQHEKIIRSLAMGIAFVMYGQRERANGVIKMLTEEKDAILRYGGMFTIALAFAGTGNNKAVKKLLHVAVSDVNDDVRRAAVTALGFVLFRNHTQVPRVVQLLAESYNPHVRHGATLALGISCAGTGLETAVELLEPMTKDPVDFVRQGAYLSLAMILIQQSETSSPKSASIRELFAKVVSDKHEDPMARFGASLAQGIIDAGGRNMTLALSTRAGTLNMNAIVGMTLFVQFWYWFPLAHGLGLAFTPTAMIAVDEQLKIPKIDLTCNAKQSLFAYPSTEKKVEEKKKDKAKTAVLSTTAKAKARERTKKAEAGESMDTDEKEDATTDKPSTAQKKKPSEPTSFTLPNMSRVTSSQMGYITFPTNGRYEPIRPLAEHPTPISNKGSGGASASGSIIVLRDTKSDEESNGEYIELDKSLWPGTGAGQVAFTEDQAPEVPPTAGATQGTTTQVQDDEEDIEPPQPFEYPFED</sequence>
<dbReference type="InterPro" id="IPR016642">
    <property type="entry name" value="26S_Psome_Rpn2"/>
</dbReference>
<protein>
    <recommendedName>
        <fullName evidence="4">26S proteasome regulatory subunit RPN2</fullName>
    </recommendedName>
</protein>
<dbReference type="InterPro" id="IPR016024">
    <property type="entry name" value="ARM-type_fold"/>
</dbReference>
<evidence type="ECO:0000313" key="9">
    <source>
        <dbReference type="Proteomes" id="UP001329825"/>
    </source>
</evidence>
<dbReference type="PANTHER" id="PTHR10943:SF2">
    <property type="entry name" value="26S PROTEASOME NON-ATPASE REGULATORY SUBUNIT 1"/>
    <property type="match status" value="1"/>
</dbReference>
<accession>A0ABZ1DA18</accession>
<feature type="region of interest" description="Disordered" evidence="5">
    <location>
        <begin position="806"/>
        <end position="879"/>
    </location>
</feature>
<feature type="compositionally biased region" description="Basic and acidic residues" evidence="5">
    <location>
        <begin position="830"/>
        <end position="840"/>
    </location>
</feature>
<feature type="region of interest" description="Disordered" evidence="5">
    <location>
        <begin position="943"/>
        <end position="997"/>
    </location>
</feature>
<feature type="compositionally biased region" description="Polar residues" evidence="5">
    <location>
        <begin position="867"/>
        <end position="879"/>
    </location>
</feature>
<comment type="similarity">
    <text evidence="1 4">Belongs to the proteasome subunit S1 family.</text>
</comment>
<dbReference type="InterPro" id="IPR002015">
    <property type="entry name" value="Proteasome/cyclosome_rpt"/>
</dbReference>
<dbReference type="RefSeq" id="XP_062795670.1">
    <property type="nucleotide sequence ID" value="XM_062939619.1"/>
</dbReference>
<dbReference type="InterPro" id="IPR048570">
    <property type="entry name" value="PSMD1_RPN2_N"/>
</dbReference>
<evidence type="ECO:0000256" key="3">
    <source>
        <dbReference type="ARBA" id="ARBA00022942"/>
    </source>
</evidence>
<dbReference type="PANTHER" id="PTHR10943">
    <property type="entry name" value="26S PROTEASOME NON-ATPASE REGULATORY SUBUNIT"/>
    <property type="match status" value="1"/>
</dbReference>
<dbReference type="Pfam" id="PF01851">
    <property type="entry name" value="PC_rep"/>
    <property type="match status" value="1"/>
</dbReference>